<dbReference type="Pfam" id="PF00931">
    <property type="entry name" value="NB-ARC"/>
    <property type="match status" value="1"/>
</dbReference>
<dbReference type="GO" id="GO:0043531">
    <property type="term" value="F:ADP binding"/>
    <property type="evidence" value="ECO:0007669"/>
    <property type="project" value="InterPro"/>
</dbReference>
<dbReference type="Gene3D" id="1.20.5.4130">
    <property type="match status" value="1"/>
</dbReference>
<feature type="domain" description="Disease resistance R13L4/SHOC-2-like LRR" evidence="11">
    <location>
        <begin position="539"/>
        <end position="892"/>
    </location>
</feature>
<dbReference type="PANTHER" id="PTHR23155:SF1181">
    <property type="entry name" value="OS08G0170200 PROTEIN"/>
    <property type="match status" value="1"/>
</dbReference>
<accession>M7ZZ71</accession>
<evidence type="ECO:0000256" key="7">
    <source>
        <dbReference type="SAM" id="MobiDB-lite"/>
    </source>
</evidence>
<dbReference type="InterPro" id="IPR036388">
    <property type="entry name" value="WH-like_DNA-bd_sf"/>
</dbReference>
<dbReference type="Gene3D" id="3.40.50.300">
    <property type="entry name" value="P-loop containing nucleotide triphosphate hydrolases"/>
    <property type="match status" value="1"/>
</dbReference>
<feature type="domain" description="Disease resistance protein winged helix" evidence="10">
    <location>
        <begin position="417"/>
        <end position="488"/>
    </location>
</feature>
<dbReference type="SUPFAM" id="SSF52047">
    <property type="entry name" value="RNI-like"/>
    <property type="match status" value="1"/>
</dbReference>
<keyword evidence="2" id="KW-0433">Leucine-rich repeat</keyword>
<dbReference type="PANTHER" id="PTHR23155">
    <property type="entry name" value="DISEASE RESISTANCE PROTEIN RP"/>
    <property type="match status" value="1"/>
</dbReference>
<dbReference type="OMA" id="CSMAHER"/>
<evidence type="ECO:0000256" key="3">
    <source>
        <dbReference type="ARBA" id="ARBA00022737"/>
    </source>
</evidence>
<dbReference type="STRING" id="4572.M7ZZ71"/>
<feature type="domain" description="Disease resistance N-terminal" evidence="9">
    <location>
        <begin position="7"/>
        <end position="90"/>
    </location>
</feature>
<dbReference type="FunFam" id="1.10.10.10:FF:000322">
    <property type="entry name" value="Probable disease resistance protein At1g63360"/>
    <property type="match status" value="1"/>
</dbReference>
<keyword evidence="3" id="KW-0677">Repeat</keyword>
<dbReference type="CDD" id="cd14798">
    <property type="entry name" value="RX-CC_like"/>
    <property type="match status" value="1"/>
</dbReference>
<dbReference type="Gene3D" id="3.80.10.10">
    <property type="entry name" value="Ribonuclease Inhibitor"/>
    <property type="match status" value="1"/>
</dbReference>
<evidence type="ECO:0000313" key="12">
    <source>
        <dbReference type="EMBL" id="EMS68463.1"/>
    </source>
</evidence>
<dbReference type="InterPro" id="IPR002182">
    <property type="entry name" value="NB-ARC"/>
</dbReference>
<evidence type="ECO:0000256" key="5">
    <source>
        <dbReference type="ARBA" id="ARBA00022821"/>
    </source>
</evidence>
<name>M7ZZ71_TRIUA</name>
<evidence type="ECO:0000259" key="9">
    <source>
        <dbReference type="Pfam" id="PF18052"/>
    </source>
</evidence>
<sequence length="922" mass="104873">MELATGAMGTLLPKLDELLEGEYRLKGPRRELRCLYTELAPMEAALVKIAEVPPDQIDEQVRLWADMVIQVSYDMEDVIDKLVLRYIGNDSHTGGFKEFFRKTARRLKTLGSRQAMASQIMDLKNAVQEVAARRTRYKIEGAVAKPVATTSTVDGTDWLAISDDHRQLVGVQETSDGIIKRLMSDGGNNQQQIKILSIVGSGGLGKTTLAKAVYHRMSAQFDYTAFVSVGRNPDLKKVFKDVLLKIDKEKYSDFSTEATVEMCIKEIRELLQNKRYFLIFDDIWDIQAWEIIKCTLVDSNIGSIVITTTQIYTVARNAGDVYKLALLSHDNSEELFYKRFLVVIQKLLQKCGGVPLAVITIASLLSSTPKEDWYKLYNSINSGAANGTDVENLRNAVLLSYYDLPIYLRACLLHLSIFPKNYMVRKDTLIWKWVAEGFIQEESGVGLFEIGERYFNELINRNMIQPVEISHRGITVGCHVHDMMADIICSMAHERHFVALLYRNEQQHTSTEVRARRLAFHGEGVEEHYPLAYIDMSIVRSFNAIRCDATMMPSLASFEVLRVLTIEDCSNFQLEGNAYSLEPIRKLLHLRYLGLWKTPVHELPEVKNIKHLEVLDLRQTGIPELPESVSLLRRLKCLRADGGSTRVPDWIGSLTCLEELSLNDVSSCPNFVKEVSKLTELRDLKVWIRWLDERSKKALVKSLGNLQKIQVLHLDGGLWIEDAEWEGYVPPRQLRCLSLRTKSSRLPRWIKDSFLPNLSHLSVDVRVVEAEDLTILGSFPELMTLELFVPNTVSLLFEGHPGSAFPKLRHCYTSGMLRFLLGAAPRRESVHFNVSLSALNGASFQCGFLGNLPWLMEVRVEIFHSDVEVYRAKEVEEALMLAVAVHGNRPTLHVSKFELSLNEDTEKEEDDIELEEEDEEDW</sequence>
<dbReference type="InterPro" id="IPR027417">
    <property type="entry name" value="P-loop_NTPase"/>
</dbReference>
<dbReference type="InterPro" id="IPR058922">
    <property type="entry name" value="WHD_DRP"/>
</dbReference>
<dbReference type="Gene3D" id="1.10.10.10">
    <property type="entry name" value="Winged helix-like DNA-binding domain superfamily/Winged helix DNA-binding domain"/>
    <property type="match status" value="1"/>
</dbReference>
<dbReference type="PRINTS" id="PR00364">
    <property type="entry name" value="DISEASERSIST"/>
</dbReference>
<dbReference type="EMBL" id="KD005726">
    <property type="protein sequence ID" value="EMS68463.1"/>
    <property type="molecule type" value="Genomic_DNA"/>
</dbReference>
<evidence type="ECO:0000259" key="11">
    <source>
        <dbReference type="Pfam" id="PF23598"/>
    </source>
</evidence>
<evidence type="ECO:0000256" key="4">
    <source>
        <dbReference type="ARBA" id="ARBA00022741"/>
    </source>
</evidence>
<feature type="region of interest" description="Disordered" evidence="7">
    <location>
        <begin position="903"/>
        <end position="922"/>
    </location>
</feature>
<dbReference type="GO" id="GO:0009626">
    <property type="term" value="P:plant-type hypersensitive response"/>
    <property type="evidence" value="ECO:0007669"/>
    <property type="project" value="UniProtKB-ARBA"/>
</dbReference>
<evidence type="ECO:0000259" key="8">
    <source>
        <dbReference type="Pfam" id="PF00931"/>
    </source>
</evidence>
<evidence type="ECO:0000259" key="10">
    <source>
        <dbReference type="Pfam" id="PF23559"/>
    </source>
</evidence>
<dbReference type="InterPro" id="IPR044974">
    <property type="entry name" value="Disease_R_plants"/>
</dbReference>
<reference evidence="12" key="1">
    <citation type="journal article" date="2013" name="Nature">
        <title>Draft genome of the wheat A-genome progenitor Triticum urartu.</title>
        <authorList>
            <person name="Ling H.Q."/>
            <person name="Zhao S."/>
            <person name="Liu D."/>
            <person name="Wang J."/>
            <person name="Sun H."/>
            <person name="Zhang C."/>
            <person name="Fan H."/>
            <person name="Li D."/>
            <person name="Dong L."/>
            <person name="Tao Y."/>
            <person name="Gao C."/>
            <person name="Wu H."/>
            <person name="Li Y."/>
            <person name="Cui Y."/>
            <person name="Guo X."/>
            <person name="Zheng S."/>
            <person name="Wang B."/>
            <person name="Yu K."/>
            <person name="Liang Q."/>
            <person name="Yang W."/>
            <person name="Lou X."/>
            <person name="Chen J."/>
            <person name="Feng M."/>
            <person name="Jian J."/>
            <person name="Zhang X."/>
            <person name="Luo G."/>
            <person name="Jiang Y."/>
            <person name="Liu J."/>
            <person name="Wang Z."/>
            <person name="Sha Y."/>
            <person name="Zhang B."/>
            <person name="Wu H."/>
            <person name="Tang D."/>
            <person name="Shen Q."/>
            <person name="Xue P."/>
            <person name="Zou S."/>
            <person name="Wang X."/>
            <person name="Liu X."/>
            <person name="Wang F."/>
            <person name="Yang Y."/>
            <person name="An X."/>
            <person name="Dong Z."/>
            <person name="Zhang K."/>
            <person name="Zhang X."/>
            <person name="Luo M.C."/>
            <person name="Dvorak J."/>
            <person name="Tong Y."/>
            <person name="Wang J."/>
            <person name="Yang H."/>
            <person name="Li Z."/>
            <person name="Wang D."/>
            <person name="Zhang A."/>
            <person name="Wang J."/>
        </authorList>
    </citation>
    <scope>NUCLEOTIDE SEQUENCE</scope>
</reference>
<organism evidence="12">
    <name type="scientific">Triticum urartu</name>
    <name type="common">Red wild einkorn</name>
    <name type="synonym">Crithodium urartu</name>
    <dbReference type="NCBI Taxonomy" id="4572"/>
    <lineage>
        <taxon>Eukaryota</taxon>
        <taxon>Viridiplantae</taxon>
        <taxon>Streptophyta</taxon>
        <taxon>Embryophyta</taxon>
        <taxon>Tracheophyta</taxon>
        <taxon>Spermatophyta</taxon>
        <taxon>Magnoliopsida</taxon>
        <taxon>Liliopsida</taxon>
        <taxon>Poales</taxon>
        <taxon>Poaceae</taxon>
        <taxon>BOP clade</taxon>
        <taxon>Pooideae</taxon>
        <taxon>Triticodae</taxon>
        <taxon>Triticeae</taxon>
        <taxon>Triticinae</taxon>
        <taxon>Triticum</taxon>
    </lineage>
</organism>
<evidence type="ECO:0000256" key="1">
    <source>
        <dbReference type="ARBA" id="ARBA00008894"/>
    </source>
</evidence>
<dbReference type="InterPro" id="IPR038005">
    <property type="entry name" value="RX-like_CC"/>
</dbReference>
<feature type="domain" description="NB-ARC" evidence="8">
    <location>
        <begin position="173"/>
        <end position="338"/>
    </location>
</feature>
<dbReference type="eggNOG" id="KOG4658">
    <property type="taxonomic scope" value="Eukaryota"/>
</dbReference>
<dbReference type="InterPro" id="IPR055414">
    <property type="entry name" value="LRR_R13L4/SHOC2-like"/>
</dbReference>
<dbReference type="GO" id="GO:0042742">
    <property type="term" value="P:defense response to bacterium"/>
    <property type="evidence" value="ECO:0007669"/>
    <property type="project" value="UniProtKB-ARBA"/>
</dbReference>
<dbReference type="InterPro" id="IPR032675">
    <property type="entry name" value="LRR_dom_sf"/>
</dbReference>
<keyword evidence="5" id="KW-0611">Plant defense</keyword>
<dbReference type="Pfam" id="PF23598">
    <property type="entry name" value="LRR_14"/>
    <property type="match status" value="1"/>
</dbReference>
<evidence type="ECO:0000256" key="6">
    <source>
        <dbReference type="ARBA" id="ARBA00023054"/>
    </source>
</evidence>
<proteinExistence type="inferred from homology"/>
<dbReference type="SUPFAM" id="SSF52540">
    <property type="entry name" value="P-loop containing nucleoside triphosphate hydrolases"/>
    <property type="match status" value="1"/>
</dbReference>
<dbReference type="GO" id="GO:0002758">
    <property type="term" value="P:innate immune response-activating signaling pathway"/>
    <property type="evidence" value="ECO:0007669"/>
    <property type="project" value="UniProtKB-ARBA"/>
</dbReference>
<keyword evidence="4" id="KW-0547">Nucleotide-binding</keyword>
<dbReference type="Gene3D" id="1.10.8.430">
    <property type="entry name" value="Helical domain of apoptotic protease-activating factors"/>
    <property type="match status" value="1"/>
</dbReference>
<dbReference type="InterPro" id="IPR041118">
    <property type="entry name" value="Rx_N"/>
</dbReference>
<dbReference type="Pfam" id="PF23559">
    <property type="entry name" value="WHD_DRP"/>
    <property type="match status" value="1"/>
</dbReference>
<comment type="similarity">
    <text evidence="1">Belongs to the disease resistance NB-LRR family.</text>
</comment>
<protein>
    <submittedName>
        <fullName evidence="12">Disease resistance protein RPM1</fullName>
    </submittedName>
</protein>
<gene>
    <name evidence="12" type="ORF">TRIUR3_09138</name>
</gene>
<dbReference type="AlphaFoldDB" id="M7ZZ71"/>
<dbReference type="Pfam" id="PF18052">
    <property type="entry name" value="Rx_N"/>
    <property type="match status" value="1"/>
</dbReference>
<dbReference type="InterPro" id="IPR042197">
    <property type="entry name" value="Apaf_helical"/>
</dbReference>
<keyword evidence="6" id="KW-0175">Coiled coil</keyword>
<evidence type="ECO:0000256" key="2">
    <source>
        <dbReference type="ARBA" id="ARBA00022614"/>
    </source>
</evidence>